<dbReference type="InterPro" id="IPR018004">
    <property type="entry name" value="KilA/APSES_HTH"/>
</dbReference>
<dbReference type="InterPro" id="IPR003163">
    <property type="entry name" value="Tscrpt_reg_HTH_APSES-type"/>
</dbReference>
<dbReference type="Gene3D" id="3.10.260.10">
    <property type="entry name" value="Transcription regulator HTH, APSES-type DNA-binding domain"/>
    <property type="match status" value="1"/>
</dbReference>
<dbReference type="OrthoDB" id="674604at2759"/>
<dbReference type="AlphaFoldDB" id="A0A3E2H491"/>
<name>A0A3E2H491_SCYLI</name>
<feature type="domain" description="HTH APSES-type" evidence="3">
    <location>
        <begin position="292"/>
        <end position="394"/>
    </location>
</feature>
<accession>A0A3E2H491</accession>
<organism evidence="4 5">
    <name type="scientific">Scytalidium lignicola</name>
    <name type="common">Hyphomycete</name>
    <dbReference type="NCBI Taxonomy" id="5539"/>
    <lineage>
        <taxon>Eukaryota</taxon>
        <taxon>Fungi</taxon>
        <taxon>Dikarya</taxon>
        <taxon>Ascomycota</taxon>
        <taxon>Pezizomycotina</taxon>
        <taxon>Leotiomycetes</taxon>
        <taxon>Leotiomycetes incertae sedis</taxon>
        <taxon>Scytalidium</taxon>
    </lineage>
</organism>
<dbReference type="InterPro" id="IPR010730">
    <property type="entry name" value="HET"/>
</dbReference>
<dbReference type="PROSITE" id="PS51299">
    <property type="entry name" value="HTH_APSES"/>
    <property type="match status" value="1"/>
</dbReference>
<feature type="non-terminal residue" evidence="4">
    <location>
        <position position="407"/>
    </location>
</feature>
<dbReference type="InterPro" id="IPR036887">
    <property type="entry name" value="HTH_APSES_sf"/>
</dbReference>
<dbReference type="STRING" id="5539.A0A3E2H491"/>
<feature type="non-terminal residue" evidence="4">
    <location>
        <position position="1"/>
    </location>
</feature>
<dbReference type="SMART" id="SM01252">
    <property type="entry name" value="KilA-N"/>
    <property type="match status" value="1"/>
</dbReference>
<dbReference type="Pfam" id="PF06985">
    <property type="entry name" value="HET"/>
    <property type="match status" value="1"/>
</dbReference>
<keyword evidence="1" id="KW-0749">Sporulation</keyword>
<evidence type="ECO:0000256" key="1">
    <source>
        <dbReference type="ARBA" id="ARBA00022969"/>
    </source>
</evidence>
<dbReference type="Proteomes" id="UP000258309">
    <property type="component" value="Unassembled WGS sequence"/>
</dbReference>
<comment type="caution">
    <text evidence="4">The sequence shown here is derived from an EMBL/GenBank/DDBJ whole genome shotgun (WGS) entry which is preliminary data.</text>
</comment>
<evidence type="ECO:0000313" key="5">
    <source>
        <dbReference type="Proteomes" id="UP000258309"/>
    </source>
</evidence>
<sequence>MRLLQRSNTGEFSLTKDLVGDDIIPPYAILSHTWGVDAEEVTFEDLTSGTGKDKLGYEKIRFCGEQARQDDLQYFWIDTCCINKANYTELSQAINSMFRWYRYATRCYVYLSDVSSLTFDTNEELSLQPWELDFRKSRWFKRGWTLQELLAPSSVEFFSREHQRLGDKKSLRQLIHEITGIANLALQGVVLSQFSVDERFSWIERRQTKLEEDKAYSMLGIFDVFIPLIYGEGRKKAFKRLREEIKKDQEYIRPLRITDPRDDKMRIQEQKYRPQQSFDTTGQIAPPGMKPRITATLWGDEKTLCFQVEAKGVVVARREDNHMINGTTLLKVAGLRDSVLKSEKMRHIVKIGPMHLKGVWIPFERALDFANKEKITESLYPLFVHNIGALLYHPTNQTRTNAEMATT</sequence>
<dbReference type="PANTHER" id="PTHR10622">
    <property type="entry name" value="HET DOMAIN-CONTAINING PROTEIN"/>
    <property type="match status" value="1"/>
</dbReference>
<dbReference type="GO" id="GO:0030435">
    <property type="term" value="P:sporulation resulting in formation of a cellular spore"/>
    <property type="evidence" value="ECO:0007669"/>
    <property type="project" value="UniProtKB-KW"/>
</dbReference>
<reference evidence="4 5" key="1">
    <citation type="submission" date="2018-05" db="EMBL/GenBank/DDBJ databases">
        <title>Draft genome sequence of Scytalidium lignicola DSM 105466, a ubiquitous saprotrophic fungus.</title>
        <authorList>
            <person name="Buettner E."/>
            <person name="Gebauer A.M."/>
            <person name="Hofrichter M."/>
            <person name="Liers C."/>
            <person name="Kellner H."/>
        </authorList>
    </citation>
    <scope>NUCLEOTIDE SEQUENCE [LARGE SCALE GENOMIC DNA]</scope>
    <source>
        <strain evidence="4 5">DSM 105466</strain>
    </source>
</reference>
<dbReference type="SUPFAM" id="SSF54616">
    <property type="entry name" value="DNA-binding domain of Mlu1-box binding protein MBP1"/>
    <property type="match status" value="1"/>
</dbReference>
<keyword evidence="2" id="KW-0183">Conidiation</keyword>
<dbReference type="GO" id="GO:0048315">
    <property type="term" value="P:conidium formation"/>
    <property type="evidence" value="ECO:0007669"/>
    <property type="project" value="UniProtKB-KW"/>
</dbReference>
<dbReference type="PANTHER" id="PTHR10622:SF11">
    <property type="entry name" value="HET-DOMAIN-CONTAINING PROTEIN"/>
    <property type="match status" value="1"/>
</dbReference>
<proteinExistence type="predicted"/>
<dbReference type="EMBL" id="NCSJ02000172">
    <property type="protein sequence ID" value="RFU28189.1"/>
    <property type="molecule type" value="Genomic_DNA"/>
</dbReference>
<dbReference type="Pfam" id="PF04383">
    <property type="entry name" value="KilA-N"/>
    <property type="match status" value="1"/>
</dbReference>
<dbReference type="GO" id="GO:0003677">
    <property type="term" value="F:DNA binding"/>
    <property type="evidence" value="ECO:0007669"/>
    <property type="project" value="InterPro"/>
</dbReference>
<evidence type="ECO:0000256" key="2">
    <source>
        <dbReference type="ARBA" id="ARBA00023321"/>
    </source>
</evidence>
<protein>
    <recommendedName>
        <fullName evidence="3">HTH APSES-type domain-containing protein</fullName>
    </recommendedName>
</protein>
<gene>
    <name evidence="4" type="ORF">B7463_g8127</name>
</gene>
<evidence type="ECO:0000259" key="3">
    <source>
        <dbReference type="PROSITE" id="PS51299"/>
    </source>
</evidence>
<evidence type="ECO:0000313" key="4">
    <source>
        <dbReference type="EMBL" id="RFU28189.1"/>
    </source>
</evidence>
<keyword evidence="5" id="KW-1185">Reference proteome</keyword>